<keyword evidence="12" id="KW-1185">Reference proteome</keyword>
<feature type="transmembrane region" description="Helical" evidence="9">
    <location>
        <begin position="130"/>
        <end position="152"/>
    </location>
</feature>
<dbReference type="GO" id="GO:0004401">
    <property type="term" value="F:histidinol-phosphatase activity"/>
    <property type="evidence" value="ECO:0007669"/>
    <property type="project" value="UniProtKB-EC"/>
</dbReference>
<protein>
    <recommendedName>
        <fullName evidence="4">histidinol-phosphatase</fullName>
        <ecNumber evidence="4">3.1.3.15</ecNumber>
    </recommendedName>
</protein>
<organism evidence="11 12">
    <name type="scientific">Meripilus lineatus</name>
    <dbReference type="NCBI Taxonomy" id="2056292"/>
    <lineage>
        <taxon>Eukaryota</taxon>
        <taxon>Fungi</taxon>
        <taxon>Dikarya</taxon>
        <taxon>Basidiomycota</taxon>
        <taxon>Agaricomycotina</taxon>
        <taxon>Agaricomycetes</taxon>
        <taxon>Polyporales</taxon>
        <taxon>Meripilaceae</taxon>
        <taxon>Meripilus</taxon>
    </lineage>
</organism>
<feature type="transmembrane region" description="Helical" evidence="9">
    <location>
        <begin position="305"/>
        <end position="328"/>
    </location>
</feature>
<comment type="caution">
    <text evidence="11">The sequence shown here is derived from an EMBL/GenBank/DDBJ whole genome shotgun (WGS) entry which is preliminary data.</text>
</comment>
<dbReference type="GO" id="GO:0022857">
    <property type="term" value="F:transmembrane transporter activity"/>
    <property type="evidence" value="ECO:0007669"/>
    <property type="project" value="InterPro"/>
</dbReference>
<evidence type="ECO:0000256" key="3">
    <source>
        <dbReference type="ARBA" id="ARBA00009152"/>
    </source>
</evidence>
<keyword evidence="6" id="KW-0378">Hydrolase</keyword>
<dbReference type="InterPro" id="IPR010140">
    <property type="entry name" value="Histidinol_P_phosphatase_HisJ"/>
</dbReference>
<feature type="transmembrane region" description="Helical" evidence="9">
    <location>
        <begin position="76"/>
        <end position="94"/>
    </location>
</feature>
<dbReference type="InterPro" id="IPR004013">
    <property type="entry name" value="PHP_dom"/>
</dbReference>
<dbReference type="Gene3D" id="1.20.1250.20">
    <property type="entry name" value="MFS general substrate transporter like domains"/>
    <property type="match status" value="2"/>
</dbReference>
<dbReference type="SUPFAM" id="SSF89550">
    <property type="entry name" value="PHP domain-like"/>
    <property type="match status" value="1"/>
</dbReference>
<proteinExistence type="inferred from homology"/>
<keyword evidence="5" id="KW-0028">Amino-acid biosynthesis</keyword>
<sequence>MEQPTSGSGSNSTSRTELAAARPVEAKEAALLNLTPYNEWTTPACLTIAGAYTNSFGVYQDFYTRNFLVTSSPSDISWVGSLQLFLMYAPGVAVGRAFDSGYFHHLEIFGSLLYVLSIFMLSLVQPDQYYQVFLAQGVGMGLGLGMTFLPSISIVSHHFQKHRAIATGIVVSGAPVGGIVFPVMLNNLISHPSIGFANGVRGTAAIVGLMMLLANLMMRTNRPKSLLSTSVNWKEFVGIIWDGAYLWSIAGAFFTNLGLFLPLFYFQLYVVSKDIDHTLARYCLAILNAGSVLGRLLPTLLTNKIGVYNTIIPSIFASTAVIFAMFGIQSYSSVIVVGLLFGFASGAYVSLIPSLLALLCRDMGQLGVRMGFAFSMVAVANLIGNPIAGALLGNTQGPSDQLTFWKAIVFGGCLDSSSQEEQIDHISPLFERSLLLTDGYVTTRVDFAILIAMHTTHHLTFVVNYAILSLDSSVYILLSVALVVLKVPDCALRLRELLYQSACLGLACRHHHSHSGQFCKHASGSLEDVVVEAIKKGFEVYGLTEHVPRYRHEDLYPEEAETSLQELAKQFDDFVTEAHRLKTLYKESITLLVGLETEFISEIDLERLENVLKLNTGQIEYVVGSVHHVNGIPIDFDRETYVKALASTRKADSPNGDIGAFLSSYFDSQYELLRRFHPEVIGHVDLCRLYEPSLVLSDYPDAWQKLKRNVQYATEYGALFEMNAAAFRKGWDSAYPAKDIVTVVKELGGRFTLSDDSHGPHAVGLNYNRLAKYLREVDVDELWFLEGSQTPNVAGRFVQARKMEGNWWEHRFWINPVSC</sequence>
<dbReference type="SUPFAM" id="SSF103473">
    <property type="entry name" value="MFS general substrate transporter"/>
    <property type="match status" value="1"/>
</dbReference>
<name>A0AAD5VF13_9APHY</name>
<comment type="catalytic activity">
    <reaction evidence="8">
        <text>L-histidinol phosphate + H2O = L-histidinol + phosphate</text>
        <dbReference type="Rhea" id="RHEA:14465"/>
        <dbReference type="ChEBI" id="CHEBI:15377"/>
        <dbReference type="ChEBI" id="CHEBI:43474"/>
        <dbReference type="ChEBI" id="CHEBI:57699"/>
        <dbReference type="ChEBI" id="CHEBI:57980"/>
        <dbReference type="EC" id="3.1.3.15"/>
    </reaction>
</comment>
<evidence type="ECO:0000256" key="9">
    <source>
        <dbReference type="SAM" id="Phobius"/>
    </source>
</evidence>
<feature type="transmembrane region" description="Helical" evidence="9">
    <location>
        <begin position="106"/>
        <end position="124"/>
    </location>
</feature>
<evidence type="ECO:0000256" key="2">
    <source>
        <dbReference type="ARBA" id="ARBA00004970"/>
    </source>
</evidence>
<keyword evidence="9" id="KW-1133">Transmembrane helix</keyword>
<dbReference type="InterPro" id="IPR011701">
    <property type="entry name" value="MFS"/>
</dbReference>
<evidence type="ECO:0000313" key="12">
    <source>
        <dbReference type="Proteomes" id="UP001212997"/>
    </source>
</evidence>
<dbReference type="CDD" id="cd12110">
    <property type="entry name" value="PHP_HisPPase_Hisj_like"/>
    <property type="match status" value="1"/>
</dbReference>
<evidence type="ECO:0000256" key="8">
    <source>
        <dbReference type="ARBA" id="ARBA00049158"/>
    </source>
</evidence>
<keyword evidence="9" id="KW-0472">Membrane</keyword>
<dbReference type="AlphaFoldDB" id="A0AAD5VF13"/>
<evidence type="ECO:0000259" key="10">
    <source>
        <dbReference type="Pfam" id="PF02811"/>
    </source>
</evidence>
<feature type="transmembrane region" description="Helical" evidence="9">
    <location>
        <begin position="164"/>
        <end position="184"/>
    </location>
</feature>
<dbReference type="GO" id="GO:0000105">
    <property type="term" value="P:L-histidine biosynthetic process"/>
    <property type="evidence" value="ECO:0007669"/>
    <property type="project" value="UniProtKB-KW"/>
</dbReference>
<dbReference type="InterPro" id="IPR016195">
    <property type="entry name" value="Pol/histidinol_Pase-like"/>
</dbReference>
<dbReference type="EC" id="3.1.3.15" evidence="4"/>
<dbReference type="Gene3D" id="3.20.20.140">
    <property type="entry name" value="Metal-dependent hydrolases"/>
    <property type="match status" value="1"/>
</dbReference>
<evidence type="ECO:0000256" key="6">
    <source>
        <dbReference type="ARBA" id="ARBA00022801"/>
    </source>
</evidence>
<dbReference type="PANTHER" id="PTHR21039:SF0">
    <property type="entry name" value="HISTIDINOL-PHOSPHATASE"/>
    <property type="match status" value="1"/>
</dbReference>
<dbReference type="InterPro" id="IPR036259">
    <property type="entry name" value="MFS_trans_sf"/>
</dbReference>
<keyword evidence="9" id="KW-0812">Transmembrane</keyword>
<feature type="transmembrane region" description="Helical" evidence="9">
    <location>
        <begin position="196"/>
        <end position="218"/>
    </location>
</feature>
<evidence type="ECO:0000256" key="5">
    <source>
        <dbReference type="ARBA" id="ARBA00022605"/>
    </source>
</evidence>
<dbReference type="Pfam" id="PF02811">
    <property type="entry name" value="PHP"/>
    <property type="match status" value="1"/>
</dbReference>
<dbReference type="Proteomes" id="UP001212997">
    <property type="component" value="Unassembled WGS sequence"/>
</dbReference>
<evidence type="ECO:0000313" key="11">
    <source>
        <dbReference type="EMBL" id="KAJ3491988.1"/>
    </source>
</evidence>
<dbReference type="GO" id="GO:0016020">
    <property type="term" value="C:membrane"/>
    <property type="evidence" value="ECO:0007669"/>
    <property type="project" value="UniProtKB-SubCell"/>
</dbReference>
<accession>A0AAD5VF13</accession>
<feature type="transmembrane region" description="Helical" evidence="9">
    <location>
        <begin position="462"/>
        <end position="485"/>
    </location>
</feature>
<dbReference type="GO" id="GO:0005737">
    <property type="term" value="C:cytoplasm"/>
    <property type="evidence" value="ECO:0007669"/>
    <property type="project" value="TreeGrafter"/>
</dbReference>
<comment type="subcellular location">
    <subcellularLocation>
        <location evidence="1">Membrane</location>
        <topology evidence="1">Multi-pass membrane protein</topology>
    </subcellularLocation>
</comment>
<dbReference type="EMBL" id="JANAWD010000004">
    <property type="protein sequence ID" value="KAJ3491988.1"/>
    <property type="molecule type" value="Genomic_DNA"/>
</dbReference>
<dbReference type="PANTHER" id="PTHR21039">
    <property type="entry name" value="HISTIDINOL PHOSPHATASE-RELATED"/>
    <property type="match status" value="1"/>
</dbReference>
<comment type="similarity">
    <text evidence="3">Belongs to the PHP hydrolase family. HisK subfamily.</text>
</comment>
<feature type="transmembrane region" description="Helical" evidence="9">
    <location>
        <begin position="334"/>
        <end position="359"/>
    </location>
</feature>
<reference evidence="11" key="1">
    <citation type="submission" date="2022-07" db="EMBL/GenBank/DDBJ databases">
        <title>Genome Sequence of Physisporinus lineatus.</title>
        <authorList>
            <person name="Buettner E."/>
        </authorList>
    </citation>
    <scope>NUCLEOTIDE SEQUENCE</scope>
    <source>
        <strain evidence="11">VT162</strain>
    </source>
</reference>
<keyword evidence="7" id="KW-0368">Histidine biosynthesis</keyword>
<comment type="pathway">
    <text evidence="2">Amino-acid biosynthesis; L-histidine biosynthesis; L-histidine from 5-phospho-alpha-D-ribose 1-diphosphate: step 8/9.</text>
</comment>
<evidence type="ECO:0000256" key="1">
    <source>
        <dbReference type="ARBA" id="ARBA00004141"/>
    </source>
</evidence>
<dbReference type="Pfam" id="PF07690">
    <property type="entry name" value="MFS_1"/>
    <property type="match status" value="1"/>
</dbReference>
<evidence type="ECO:0000256" key="7">
    <source>
        <dbReference type="ARBA" id="ARBA00023102"/>
    </source>
</evidence>
<dbReference type="NCBIfam" id="TIGR01856">
    <property type="entry name" value="hisJ_fam"/>
    <property type="match status" value="1"/>
</dbReference>
<feature type="transmembrane region" description="Helical" evidence="9">
    <location>
        <begin position="371"/>
        <end position="392"/>
    </location>
</feature>
<evidence type="ECO:0000256" key="4">
    <source>
        <dbReference type="ARBA" id="ARBA00013085"/>
    </source>
</evidence>
<gene>
    <name evidence="11" type="ORF">NLI96_g323</name>
</gene>
<feature type="domain" description="PHP" evidence="10">
    <location>
        <begin position="510"/>
        <end position="724"/>
    </location>
</feature>
<feature type="transmembrane region" description="Helical" evidence="9">
    <location>
        <begin position="239"/>
        <end position="267"/>
    </location>
</feature>